<dbReference type="PROSITE" id="PS50921">
    <property type="entry name" value="ANTAR"/>
    <property type="match status" value="1"/>
</dbReference>
<feature type="domain" description="ANTAR" evidence="5">
    <location>
        <begin position="173"/>
        <end position="234"/>
    </location>
</feature>
<dbReference type="PIRSF" id="PIRSF036625">
    <property type="entry name" value="GAF_ANTAR"/>
    <property type="match status" value="1"/>
</dbReference>
<dbReference type="InterPro" id="IPR003018">
    <property type="entry name" value="GAF"/>
</dbReference>
<evidence type="ECO:0000256" key="2">
    <source>
        <dbReference type="ARBA" id="ARBA00022777"/>
    </source>
</evidence>
<keyword evidence="4" id="KW-0804">Transcription</keyword>
<keyword evidence="7" id="KW-1185">Reference proteome</keyword>
<comment type="caution">
    <text evidence="6">The sequence shown here is derived from an EMBL/GenBank/DDBJ whole genome shotgun (WGS) entry which is preliminary data.</text>
</comment>
<name>A0ABN3KQ69_9ACTN</name>
<evidence type="ECO:0000313" key="7">
    <source>
        <dbReference type="Proteomes" id="UP001501358"/>
    </source>
</evidence>
<evidence type="ECO:0000256" key="3">
    <source>
        <dbReference type="ARBA" id="ARBA00023015"/>
    </source>
</evidence>
<dbReference type="Gene3D" id="1.10.10.10">
    <property type="entry name" value="Winged helix-like DNA-binding domain superfamily/Winged helix DNA-binding domain"/>
    <property type="match status" value="1"/>
</dbReference>
<dbReference type="SMART" id="SM01012">
    <property type="entry name" value="ANTAR"/>
    <property type="match status" value="1"/>
</dbReference>
<sequence length="251" mass="27265">MDENVTRARRDQRLAAAFVELGDTLSDDFDAPRFLRRLAGRCVELLDVSAAGLMLTDRRGGLQTATSGEQSWLVELFEQDDHEGPCLDCLRGASPIPPVGLAEAAGRWPRFAARAGAGGVRSTYAVPIRLRGEVIGALNLFCDSPGRRPEGELELAQALADAAAIGLLNRRAVARAELLASQLQSALNSRVVVEQAKGVLAERWQVDVGEAFTALRRHARSHNERLSEVARRVVDGSLDTSLLRRHADRPS</sequence>
<dbReference type="InterPro" id="IPR005561">
    <property type="entry name" value="ANTAR"/>
</dbReference>
<dbReference type="InterPro" id="IPR012074">
    <property type="entry name" value="GAF_ANTAR"/>
</dbReference>
<evidence type="ECO:0000256" key="4">
    <source>
        <dbReference type="ARBA" id="ARBA00023163"/>
    </source>
</evidence>
<keyword evidence="3" id="KW-0805">Transcription regulation</keyword>
<reference evidence="6 7" key="1">
    <citation type="journal article" date="2019" name="Int. J. Syst. Evol. Microbiol.">
        <title>The Global Catalogue of Microorganisms (GCM) 10K type strain sequencing project: providing services to taxonomists for standard genome sequencing and annotation.</title>
        <authorList>
            <consortium name="The Broad Institute Genomics Platform"/>
            <consortium name="The Broad Institute Genome Sequencing Center for Infectious Disease"/>
            <person name="Wu L."/>
            <person name="Ma J."/>
        </authorList>
    </citation>
    <scope>NUCLEOTIDE SEQUENCE [LARGE SCALE GENOMIC DNA]</scope>
    <source>
        <strain evidence="6 7">JCM 6307</strain>
    </source>
</reference>
<evidence type="ECO:0000256" key="1">
    <source>
        <dbReference type="ARBA" id="ARBA00022679"/>
    </source>
</evidence>
<accession>A0ABN3KQ69</accession>
<protein>
    <submittedName>
        <fullName evidence="6">GAF and ANTAR domain-containing protein</fullName>
    </submittedName>
</protein>
<dbReference type="EMBL" id="BAAATA010000001">
    <property type="protein sequence ID" value="GAA2469340.1"/>
    <property type="molecule type" value="Genomic_DNA"/>
</dbReference>
<dbReference type="InterPro" id="IPR011006">
    <property type="entry name" value="CheY-like_superfamily"/>
</dbReference>
<dbReference type="Proteomes" id="UP001501358">
    <property type="component" value="Unassembled WGS sequence"/>
</dbReference>
<dbReference type="Pfam" id="PF03861">
    <property type="entry name" value="ANTAR"/>
    <property type="match status" value="1"/>
</dbReference>
<dbReference type="InterPro" id="IPR036388">
    <property type="entry name" value="WH-like_DNA-bd_sf"/>
</dbReference>
<proteinExistence type="predicted"/>
<dbReference type="SUPFAM" id="SSF55781">
    <property type="entry name" value="GAF domain-like"/>
    <property type="match status" value="1"/>
</dbReference>
<evidence type="ECO:0000313" key="6">
    <source>
        <dbReference type="EMBL" id="GAA2469340.1"/>
    </source>
</evidence>
<dbReference type="Gene3D" id="3.30.450.40">
    <property type="match status" value="1"/>
</dbReference>
<dbReference type="SMART" id="SM00065">
    <property type="entry name" value="GAF"/>
    <property type="match status" value="1"/>
</dbReference>
<dbReference type="RefSeq" id="WP_344381080.1">
    <property type="nucleotide sequence ID" value="NZ_BAAATA010000001.1"/>
</dbReference>
<organism evidence="6 7">
    <name type="scientific">Streptomyces thermolineatus</name>
    <dbReference type="NCBI Taxonomy" id="44033"/>
    <lineage>
        <taxon>Bacteria</taxon>
        <taxon>Bacillati</taxon>
        <taxon>Actinomycetota</taxon>
        <taxon>Actinomycetes</taxon>
        <taxon>Kitasatosporales</taxon>
        <taxon>Streptomycetaceae</taxon>
        <taxon>Streptomyces</taxon>
    </lineage>
</organism>
<evidence type="ECO:0000259" key="5">
    <source>
        <dbReference type="PROSITE" id="PS50921"/>
    </source>
</evidence>
<gene>
    <name evidence="6" type="ORF">GCM10010406_00840</name>
</gene>
<dbReference type="InterPro" id="IPR029016">
    <property type="entry name" value="GAF-like_dom_sf"/>
</dbReference>
<dbReference type="Pfam" id="PF13185">
    <property type="entry name" value="GAF_2"/>
    <property type="match status" value="1"/>
</dbReference>
<keyword evidence="1" id="KW-0808">Transferase</keyword>
<keyword evidence="2" id="KW-0418">Kinase</keyword>
<dbReference type="SUPFAM" id="SSF52172">
    <property type="entry name" value="CheY-like"/>
    <property type="match status" value="1"/>
</dbReference>